<dbReference type="GO" id="GO:0008170">
    <property type="term" value="F:N-methyltransferase activity"/>
    <property type="evidence" value="ECO:0007669"/>
    <property type="project" value="InterPro"/>
</dbReference>
<feature type="domain" description="Helicase ATP-binding" evidence="4">
    <location>
        <begin position="181"/>
        <end position="365"/>
    </location>
</feature>
<dbReference type="GO" id="GO:0003677">
    <property type="term" value="F:DNA binding"/>
    <property type="evidence" value="ECO:0007669"/>
    <property type="project" value="InterPro"/>
</dbReference>
<dbReference type="PROSITE" id="PS00092">
    <property type="entry name" value="N6_MTASE"/>
    <property type="match status" value="1"/>
</dbReference>
<dbReference type="EMBL" id="CP010836">
    <property type="protein sequence ID" value="AJP71707.1"/>
    <property type="molecule type" value="Genomic_DNA"/>
</dbReference>
<dbReference type="InterPro" id="IPR029063">
    <property type="entry name" value="SAM-dependent_MTases_sf"/>
</dbReference>
<dbReference type="InterPro" id="IPR050742">
    <property type="entry name" value="Helicase_Restrict-Modif_Enz"/>
</dbReference>
<comment type="similarity">
    <text evidence="1">Belongs to the N(4)/N(6)-methyltransferase family.</text>
</comment>
<dbReference type="GO" id="GO:0005524">
    <property type="term" value="F:ATP binding"/>
    <property type="evidence" value="ECO:0007669"/>
    <property type="project" value="InterPro"/>
</dbReference>
<dbReference type="GO" id="GO:0009307">
    <property type="term" value="P:DNA restriction-modification system"/>
    <property type="evidence" value="ECO:0007669"/>
    <property type="project" value="UniProtKB-KW"/>
</dbReference>
<dbReference type="InterPro" id="IPR006935">
    <property type="entry name" value="Helicase/UvrB_N"/>
</dbReference>
<dbReference type="RefSeq" id="WP_044331468.1">
    <property type="nucleotide sequence ID" value="NZ_CP010836.1"/>
</dbReference>
<reference evidence="5 6" key="1">
    <citation type="journal article" date="2015" name="Int. J. Syst. Evol. Microbiol.">
        <title>Sphingomonas hengshuiensis sp. nov., isolated from lake wetland.</title>
        <authorList>
            <person name="Wei S."/>
            <person name="Wang T."/>
            <person name="Liu H."/>
            <person name="Zhang C."/>
            <person name="Guo J."/>
            <person name="Wang Q."/>
            <person name="Liang K."/>
            <person name="Zhang Z."/>
        </authorList>
    </citation>
    <scope>NUCLEOTIDE SEQUENCE [LARGE SCALE GENOMIC DNA]</scope>
    <source>
        <strain evidence="5 6">WHSC-8</strain>
    </source>
</reference>
<dbReference type="SMART" id="SM00490">
    <property type="entry name" value="HELICc"/>
    <property type="match status" value="1"/>
</dbReference>
<protein>
    <submittedName>
        <fullName evidence="5">Damage-inducible protein</fullName>
    </submittedName>
</protein>
<accession>A0A7U4J7S0</accession>
<dbReference type="Gene3D" id="3.40.50.300">
    <property type="entry name" value="P-loop containing nucleotide triphosphate hydrolases"/>
    <property type="match status" value="2"/>
</dbReference>
<dbReference type="GO" id="GO:0032259">
    <property type="term" value="P:methylation"/>
    <property type="evidence" value="ECO:0007669"/>
    <property type="project" value="InterPro"/>
</dbReference>
<dbReference type="InterPro" id="IPR001650">
    <property type="entry name" value="Helicase_C-like"/>
</dbReference>
<dbReference type="InterPro" id="IPR011856">
    <property type="entry name" value="tRNA_endonuc-like_dom_sf"/>
</dbReference>
<dbReference type="Pfam" id="PF02384">
    <property type="entry name" value="N6_Mtase"/>
    <property type="match status" value="1"/>
</dbReference>
<dbReference type="PRINTS" id="PR00507">
    <property type="entry name" value="N12N6MTFRASE"/>
</dbReference>
<keyword evidence="2" id="KW-0680">Restriction system</keyword>
<dbReference type="Pfam" id="PF00271">
    <property type="entry name" value="Helicase_C"/>
    <property type="match status" value="1"/>
</dbReference>
<dbReference type="REBASE" id="106583">
    <property type="entry name" value="SheWHSC8ORF7790P"/>
</dbReference>
<dbReference type="CDD" id="cd22333">
    <property type="entry name" value="LlaBIII_nuclease-like"/>
    <property type="match status" value="1"/>
</dbReference>
<dbReference type="InterPro" id="IPR014001">
    <property type="entry name" value="Helicase_ATP-bd"/>
</dbReference>
<evidence type="ECO:0000259" key="4">
    <source>
        <dbReference type="PROSITE" id="PS51192"/>
    </source>
</evidence>
<dbReference type="SUPFAM" id="SSF53335">
    <property type="entry name" value="S-adenosyl-L-methionine-dependent methyltransferases"/>
    <property type="match status" value="1"/>
</dbReference>
<evidence type="ECO:0000313" key="5">
    <source>
        <dbReference type="EMBL" id="AJP71707.1"/>
    </source>
</evidence>
<dbReference type="Gene3D" id="3.40.50.150">
    <property type="entry name" value="Vaccinia Virus protein VP39"/>
    <property type="match status" value="1"/>
</dbReference>
<evidence type="ECO:0000256" key="2">
    <source>
        <dbReference type="ARBA" id="ARBA00022747"/>
    </source>
</evidence>
<gene>
    <name evidence="5" type="ORF">TS85_07790</name>
</gene>
<dbReference type="Pfam" id="PF04851">
    <property type="entry name" value="ResIII"/>
    <property type="match status" value="1"/>
</dbReference>
<dbReference type="SUPFAM" id="SSF52540">
    <property type="entry name" value="P-loop containing nucleoside triphosphate hydrolases"/>
    <property type="match status" value="2"/>
</dbReference>
<keyword evidence="6" id="KW-1185">Reference proteome</keyword>
<dbReference type="InterPro" id="IPR053980">
    <property type="entry name" value="ISP_coupler"/>
</dbReference>
<dbReference type="PANTHER" id="PTHR47396:SF1">
    <property type="entry name" value="ATP-DEPENDENT HELICASE IRC3-RELATED"/>
    <property type="match status" value="1"/>
</dbReference>
<reference evidence="5 6" key="2">
    <citation type="submission" date="2015-02" db="EMBL/GenBank/DDBJ databases">
        <title>The complete genome of Sphingomonas hengshuiensis sp. WHSC-8 isolated from soil of Hengshui Lake.</title>
        <authorList>
            <person name="Wei S."/>
            <person name="Guo J."/>
            <person name="Su C."/>
            <person name="Wu R."/>
            <person name="Zhang Z."/>
            <person name="Liang K."/>
            <person name="Li H."/>
            <person name="Wang T."/>
            <person name="Liu H."/>
            <person name="Zhang C."/>
            <person name="Li Z."/>
            <person name="Wang Q."/>
            <person name="Meng J."/>
        </authorList>
    </citation>
    <scope>NUCLEOTIDE SEQUENCE [LARGE SCALE GENOMIC DNA]</scope>
    <source>
        <strain evidence="5 6">WHSC-8</strain>
    </source>
</reference>
<dbReference type="InterPro" id="IPR027417">
    <property type="entry name" value="P-loop_NTPase"/>
</dbReference>
<dbReference type="PANTHER" id="PTHR47396">
    <property type="entry name" value="TYPE I RESTRICTION ENZYME ECOKI R PROTEIN"/>
    <property type="match status" value="1"/>
</dbReference>
<evidence type="ECO:0000256" key="3">
    <source>
        <dbReference type="SAM" id="MobiDB-lite"/>
    </source>
</evidence>
<dbReference type="Proteomes" id="UP000032300">
    <property type="component" value="Chromosome"/>
</dbReference>
<proteinExistence type="inferred from homology"/>
<organism evidence="5 6">
    <name type="scientific">Sphingomonas hengshuiensis</name>
    <dbReference type="NCBI Taxonomy" id="1609977"/>
    <lineage>
        <taxon>Bacteria</taxon>
        <taxon>Pseudomonadati</taxon>
        <taxon>Pseudomonadota</taxon>
        <taxon>Alphaproteobacteria</taxon>
        <taxon>Sphingomonadales</taxon>
        <taxon>Sphingomonadaceae</taxon>
        <taxon>Sphingomonas</taxon>
    </lineage>
</organism>
<sequence length="1634" mass="182649">MTTPLRELLAEFRSSAQTEREKGNYFERLAVAFAKNDHGMMQEYEDAWLYSEWAAAHNVDGRDTGIDAVAKIRGEEGFCAIQCKFYREGHRIQKADIDSFFTASGKRHFSRRLIIDTTDAPWSANAEDALDNQDKPISRIGLDRLEDSPIDWAAYLLRDEVKLAPPKEIRPHQRDALEAVRDGLAKADRGKLIMACGTGKTFTGLKIAEDLAGAGKTVLFLVPSLALMSQTIREWTIDTATPLRAFAVCSDVQVGKRRKSNSDVAEIETHDLDYPATTNAAKLAQKASHPADDRMTVVFSTYQSIQVISDAQRLHGLPEFDLIICDEAHRTTGATLDGEDESNFVKIHNQDFIAGKKRLYMTATPRVFGDAVKTKANEASAVLCSMDDESLYGETLFARGFGWAVENGLLTDYKVLVLAVDEGMVSGGVQNRLADGTSELKLDDATKIIGCYKALTKHGLKDELLTDPQPMKRALAFCKDIATSKLVQSEFAAVIDEYLASDEGKEAEGDTQPLECQLEHVDGTFNAKARNRLLDWLKEEHGDHACRILTNARCLSEGVDVPALDAILFMHPRKSQIDVVQSVGRVMRRATGKNMGYVILPIGVPAGVTPEEALNDNERYRVVWQILNALRSHDERFDAMLNKADLGVDISDHIEVIAVSNKLPTKTDKKGGKANIGHGSAADDDDREQGDINQKEPVQGAFFFDEFSKAIMAKIVKKCGRRDYWEDWASDIAKIAQTHITRITALVAKPDTPERTAFEAFLAEIRDDLNDSIVEGEAIEMLAQHIITRPVFEALFDGYSFAQNNPVSMAMQAVLDALDEHSLEKEAESLKKFYDSVKRRAAGIDKADAKQKIIVELYDKFFRNAFPKMTERLGIVYTPVEVVDFIIHSVNEVLQSEFDQTLGSKGVHILDPFTGTGTFITRLLQSGLIRPEELEHKYRHEIHANEIVLLAYYIAAINIEAAYHGVAGGDYVPFEGICLTDTFQLYEQERDLISDLMADNSNRRTRQKELDIRVIVGNPPYSVGQKSENDNADNMAYPKLDSRIRETYAKRSKATLAKGLYDSYIRAIRWASDRIGDAGVIAYVSNAGWLDANTADGLRQCLAEEFSNIHVFHLRGNQRTSGERSRREGGKIFGSGSRTPVAIALLAKNPAATAHGQIHFHDIGDYLSREDKLAIISRFGSLGGITEANGWQTITPDEHGDWLNQRDNSFEAFIVMGDKKGNADKLFDNFSQGILTARDSWAYNPSQQAVAKNMDALISFYNSELDRFDAAYANFSRKERDSKVDGFIDTETRSISWSGNLKADLVRSKRIAFDRKRLVPSSYRPFISQWLYFDRNLNERVYQMPRIFSDVQAENRVICVSGVAARDFSALMSSTIPSYDFVEKGQCFPRFLYGDVVEAEADAQGDMLEAPSDTGLQSRRDGITDGGLAHFQAAYPSEAITKDDLFYYVYGLLHSEEYRDRYADNLSKQLPRIPAVKKAADFWAFVEAGRKLGDLHCDYEAVEPYPVTIVQGDLRLANIPDPERFYRVEQMKFAGKRPNLDKTTVIYNANITMTGIPLEAYDYVVNGKPALEWVIERQCVKTDKASGIVNDANRYAIETVGDPAYPLKLFQRVITVSLETMKIVRSLPPLGDLT</sequence>
<dbReference type="InterPro" id="IPR003356">
    <property type="entry name" value="DNA_methylase_A-5"/>
</dbReference>
<dbReference type="GO" id="GO:0005829">
    <property type="term" value="C:cytosol"/>
    <property type="evidence" value="ECO:0007669"/>
    <property type="project" value="TreeGrafter"/>
</dbReference>
<dbReference type="InterPro" id="IPR039442">
    <property type="entry name" value="Mrr-like_dom"/>
</dbReference>
<dbReference type="InterPro" id="IPR002052">
    <property type="entry name" value="DNA_methylase_N6_adenine_CS"/>
</dbReference>
<dbReference type="Pfam" id="PF18135">
    <property type="entry name" value="Type_ISP_C"/>
    <property type="match status" value="1"/>
</dbReference>
<evidence type="ECO:0000313" key="6">
    <source>
        <dbReference type="Proteomes" id="UP000032300"/>
    </source>
</evidence>
<name>A0A7U4J7S0_9SPHN</name>
<dbReference type="KEGG" id="sphi:TS85_07790"/>
<dbReference type="Pfam" id="PF13156">
    <property type="entry name" value="Mrr_cat_2"/>
    <property type="match status" value="1"/>
</dbReference>
<dbReference type="InterPro" id="IPR011335">
    <property type="entry name" value="Restrct_endonuc-II-like"/>
</dbReference>
<dbReference type="Gene3D" id="3.40.1350.10">
    <property type="match status" value="1"/>
</dbReference>
<dbReference type="SUPFAM" id="SSF52980">
    <property type="entry name" value="Restriction endonuclease-like"/>
    <property type="match status" value="1"/>
</dbReference>
<dbReference type="CDD" id="cd18785">
    <property type="entry name" value="SF2_C"/>
    <property type="match status" value="1"/>
</dbReference>
<dbReference type="GO" id="GO:0016787">
    <property type="term" value="F:hydrolase activity"/>
    <property type="evidence" value="ECO:0007669"/>
    <property type="project" value="InterPro"/>
</dbReference>
<dbReference type="PROSITE" id="PS51192">
    <property type="entry name" value="HELICASE_ATP_BIND_1"/>
    <property type="match status" value="1"/>
</dbReference>
<dbReference type="Pfam" id="PF22240">
    <property type="entry name" value="ISP_coupler"/>
    <property type="match status" value="1"/>
</dbReference>
<dbReference type="OrthoDB" id="5194627at2"/>
<dbReference type="InterPro" id="IPR041635">
    <property type="entry name" value="Type_ISP_LLaBIII_C"/>
</dbReference>
<dbReference type="SMART" id="SM00487">
    <property type="entry name" value="DEXDc"/>
    <property type="match status" value="1"/>
</dbReference>
<evidence type="ECO:0000256" key="1">
    <source>
        <dbReference type="ARBA" id="ARBA00006594"/>
    </source>
</evidence>
<feature type="region of interest" description="Disordered" evidence="3">
    <location>
        <begin position="667"/>
        <end position="692"/>
    </location>
</feature>